<dbReference type="STRING" id="316055.RPE_2493"/>
<dbReference type="InterPro" id="IPR058588">
    <property type="entry name" value="E2-CBASS"/>
</dbReference>
<feature type="domain" description="Type II CBASS E2 protein" evidence="1">
    <location>
        <begin position="27"/>
        <end position="137"/>
    </location>
</feature>
<accession>Q07NQ3</accession>
<evidence type="ECO:0000313" key="2">
    <source>
        <dbReference type="EMBL" id="ABJ06431.1"/>
    </source>
</evidence>
<evidence type="ECO:0000259" key="1">
    <source>
        <dbReference type="Pfam" id="PF26395"/>
    </source>
</evidence>
<dbReference type="EMBL" id="CP000463">
    <property type="protein sequence ID" value="ABJ06431.1"/>
    <property type="molecule type" value="Genomic_DNA"/>
</dbReference>
<reference evidence="2" key="1">
    <citation type="submission" date="2006-09" db="EMBL/GenBank/DDBJ databases">
        <title>Complete sequence of Rhodopseudomonas palustris BisA53.</title>
        <authorList>
            <consortium name="US DOE Joint Genome Institute"/>
            <person name="Copeland A."/>
            <person name="Lucas S."/>
            <person name="Lapidus A."/>
            <person name="Barry K."/>
            <person name="Detter J.C."/>
            <person name="Glavina del Rio T."/>
            <person name="Hammon N."/>
            <person name="Israni S."/>
            <person name="Dalin E."/>
            <person name="Tice H."/>
            <person name="Pitluck S."/>
            <person name="Chain P."/>
            <person name="Malfatti S."/>
            <person name="Shin M."/>
            <person name="Vergez L."/>
            <person name="Schmutz J."/>
            <person name="Larimer F."/>
            <person name="Land M."/>
            <person name="Hauser L."/>
            <person name="Pelletier D.A."/>
            <person name="Kyrpides N."/>
            <person name="Kim E."/>
            <person name="Harwood C.S."/>
            <person name="Oda Y."/>
            <person name="Richardson P."/>
        </authorList>
    </citation>
    <scope>NUCLEOTIDE SEQUENCE [LARGE SCALE GENOMIC DNA]</scope>
    <source>
        <strain evidence="2">BisA53</strain>
    </source>
</reference>
<proteinExistence type="predicted"/>
<dbReference type="OrthoDB" id="4736406at2"/>
<dbReference type="eggNOG" id="ENOG50331KJ">
    <property type="taxonomic scope" value="Bacteria"/>
</dbReference>
<organism evidence="2">
    <name type="scientific">Rhodopseudomonas palustris (strain BisA53)</name>
    <dbReference type="NCBI Taxonomy" id="316055"/>
    <lineage>
        <taxon>Bacteria</taxon>
        <taxon>Pseudomonadati</taxon>
        <taxon>Pseudomonadota</taxon>
        <taxon>Alphaproteobacteria</taxon>
        <taxon>Hyphomicrobiales</taxon>
        <taxon>Nitrobacteraceae</taxon>
        <taxon>Rhodopseudomonas</taxon>
    </lineage>
</organism>
<gene>
    <name evidence="2" type="ordered locus">RPE_2493</name>
</gene>
<protein>
    <recommendedName>
        <fullName evidence="1">Type II CBASS E2 protein domain-containing protein</fullName>
    </recommendedName>
</protein>
<name>Q07NQ3_RHOP5</name>
<dbReference type="KEGG" id="rpe:RPE_2493"/>
<dbReference type="AlphaFoldDB" id="Q07NQ3"/>
<dbReference type="Pfam" id="PF26395">
    <property type="entry name" value="E2-CBASS"/>
    <property type="match status" value="1"/>
</dbReference>
<sequence length="158" mass="18237">MKFGSRKPLTAGQQLISLQRNPICTGHGSRRPGGLSWQYRTSPSPLSREYAVRIEFQQGSFPKVFIDSPDLQALSDGRSLPHVYDQSPAQLCLFFPKYEEWQPWMKLDQTVVPWATLWLFYFEEWLDSDEWKGGGIHLPDRALKRNRREKSQRPGGAA</sequence>
<dbReference type="HOGENOM" id="CLU_114429_1_0_5"/>